<keyword evidence="3 7" id="KW-0479">Metal-binding</keyword>
<evidence type="ECO:0000256" key="5">
    <source>
        <dbReference type="ARBA" id="ARBA00023004"/>
    </source>
</evidence>
<dbReference type="GO" id="GO:0036199">
    <property type="term" value="F:cholest-4-en-3-one 26-monooxygenase activity"/>
    <property type="evidence" value="ECO:0007669"/>
    <property type="project" value="TreeGrafter"/>
</dbReference>
<dbReference type="InterPro" id="IPR001128">
    <property type="entry name" value="Cyt_P450"/>
</dbReference>
<dbReference type="Gene3D" id="1.10.630.10">
    <property type="entry name" value="Cytochrome P450"/>
    <property type="match status" value="1"/>
</dbReference>
<dbReference type="InterPro" id="IPR002397">
    <property type="entry name" value="Cyt_P450_B"/>
</dbReference>
<dbReference type="Pfam" id="PF00067">
    <property type="entry name" value="p450"/>
    <property type="match status" value="1"/>
</dbReference>
<organism evidence="8 9">
    <name type="scientific">Solihabitans fulvus</name>
    <dbReference type="NCBI Taxonomy" id="1892852"/>
    <lineage>
        <taxon>Bacteria</taxon>
        <taxon>Bacillati</taxon>
        <taxon>Actinomycetota</taxon>
        <taxon>Actinomycetes</taxon>
        <taxon>Pseudonocardiales</taxon>
        <taxon>Pseudonocardiaceae</taxon>
        <taxon>Solihabitans</taxon>
    </lineage>
</organism>
<evidence type="ECO:0000313" key="9">
    <source>
        <dbReference type="Proteomes" id="UP000323454"/>
    </source>
</evidence>
<dbReference type="PROSITE" id="PS00086">
    <property type="entry name" value="CYTOCHROME_P450"/>
    <property type="match status" value="1"/>
</dbReference>
<evidence type="ECO:0000256" key="6">
    <source>
        <dbReference type="ARBA" id="ARBA00023033"/>
    </source>
</evidence>
<dbReference type="PRINTS" id="PR00359">
    <property type="entry name" value="BP450"/>
</dbReference>
<dbReference type="SUPFAM" id="SSF48264">
    <property type="entry name" value="Cytochrome P450"/>
    <property type="match status" value="1"/>
</dbReference>
<proteinExistence type="inferred from homology"/>
<dbReference type="GO" id="GO:0020037">
    <property type="term" value="F:heme binding"/>
    <property type="evidence" value="ECO:0007669"/>
    <property type="project" value="InterPro"/>
</dbReference>
<comment type="similarity">
    <text evidence="1 7">Belongs to the cytochrome P450 family.</text>
</comment>
<name>A0A5B2XSI6_9PSEU</name>
<dbReference type="InterPro" id="IPR036396">
    <property type="entry name" value="Cyt_P450_sf"/>
</dbReference>
<evidence type="ECO:0000256" key="7">
    <source>
        <dbReference type="RuleBase" id="RU000461"/>
    </source>
</evidence>
<accession>A0A5B2XSI6</accession>
<dbReference type="Proteomes" id="UP000323454">
    <property type="component" value="Unassembled WGS sequence"/>
</dbReference>
<keyword evidence="4 7" id="KW-0560">Oxidoreductase</keyword>
<keyword evidence="5 7" id="KW-0408">Iron</keyword>
<sequence>MPSVTMGLADPATYADGPPHAEFARRRREAPVAWVEGVLLERHSGGSAIVQRQDGYWAVTRHRAVIEASRAPEVFSSSARGPFLADPVSRGDLERNRQLLAGMDPPEHTRLRRVVTSVFTPATARRMRESIVDHAARVVARAVAGHEVDAVAAIAAELPLLVLADLLGIPRQDRGLFLQWSNHLIGFDDPAFGGGDVAVVNRTFVEAFAYAIEAGRAKRRRPAEDLVSRLVTAEVDGRRLTETEFCHLWLLLVVAGHETTRHLVSGGLELLAGRPDLSNQLAGRPDLMAGAVDEMLRWVTPIMQFRRTAQREVELDGTRISAGDKVVLYYISANRDESVFVDADRFDPGRSPNPHLAFGVGPHFCLGSHLARLEATTLFQELAPHLARLRPTGPPLRLRSNFMNGLKTLPVTFG</sequence>
<dbReference type="PANTHER" id="PTHR46696:SF4">
    <property type="entry name" value="BIOTIN BIOSYNTHESIS CYTOCHROME P450"/>
    <property type="match status" value="1"/>
</dbReference>
<evidence type="ECO:0000313" key="8">
    <source>
        <dbReference type="EMBL" id="KAA2265819.1"/>
    </source>
</evidence>
<dbReference type="CDD" id="cd11033">
    <property type="entry name" value="CYP142-like"/>
    <property type="match status" value="1"/>
</dbReference>
<dbReference type="PANTHER" id="PTHR46696">
    <property type="entry name" value="P450, PUTATIVE (EUROFUNG)-RELATED"/>
    <property type="match status" value="1"/>
</dbReference>
<dbReference type="EMBL" id="VUOB01000005">
    <property type="protein sequence ID" value="KAA2265819.1"/>
    <property type="molecule type" value="Genomic_DNA"/>
</dbReference>
<dbReference type="RefSeq" id="WP_149848104.1">
    <property type="nucleotide sequence ID" value="NZ_VUOB01000005.1"/>
</dbReference>
<evidence type="ECO:0000256" key="3">
    <source>
        <dbReference type="ARBA" id="ARBA00022723"/>
    </source>
</evidence>
<keyword evidence="9" id="KW-1185">Reference proteome</keyword>
<keyword evidence="6 7" id="KW-0503">Monooxygenase</keyword>
<evidence type="ECO:0000256" key="4">
    <source>
        <dbReference type="ARBA" id="ARBA00023002"/>
    </source>
</evidence>
<dbReference type="GO" id="GO:0006707">
    <property type="term" value="P:cholesterol catabolic process"/>
    <property type="evidence" value="ECO:0007669"/>
    <property type="project" value="TreeGrafter"/>
</dbReference>
<protein>
    <submittedName>
        <fullName evidence="8">Cytochrome P450</fullName>
    </submittedName>
</protein>
<dbReference type="OrthoDB" id="502624at2"/>
<keyword evidence="2 7" id="KW-0349">Heme</keyword>
<gene>
    <name evidence="8" type="ORF">F0L68_04485</name>
</gene>
<reference evidence="8 9" key="1">
    <citation type="submission" date="2019-09" db="EMBL/GenBank/DDBJ databases">
        <title>Goodfellowia gen. nov., a new genus of the Pseudonocardineae related to Actinoalloteichus, containing Goodfellowia coeruleoviolacea gen. nov., comb. nov. gen. nov., comb. nov.</title>
        <authorList>
            <person name="Labeda D."/>
        </authorList>
    </citation>
    <scope>NUCLEOTIDE SEQUENCE [LARGE SCALE GENOMIC DNA]</scope>
    <source>
        <strain evidence="8 9">AN110305</strain>
    </source>
</reference>
<comment type="caution">
    <text evidence="8">The sequence shown here is derived from an EMBL/GenBank/DDBJ whole genome shotgun (WGS) entry which is preliminary data.</text>
</comment>
<evidence type="ECO:0000256" key="2">
    <source>
        <dbReference type="ARBA" id="ARBA00022617"/>
    </source>
</evidence>
<dbReference type="FunFam" id="1.10.630.10:FF:000018">
    <property type="entry name" value="Cytochrome P450 monooxygenase"/>
    <property type="match status" value="1"/>
</dbReference>
<dbReference type="GO" id="GO:0005506">
    <property type="term" value="F:iron ion binding"/>
    <property type="evidence" value="ECO:0007669"/>
    <property type="project" value="InterPro"/>
</dbReference>
<reference evidence="8 9" key="2">
    <citation type="submission" date="2019-09" db="EMBL/GenBank/DDBJ databases">
        <authorList>
            <person name="Jin C."/>
        </authorList>
    </citation>
    <scope>NUCLEOTIDE SEQUENCE [LARGE SCALE GENOMIC DNA]</scope>
    <source>
        <strain evidence="8 9">AN110305</strain>
    </source>
</reference>
<evidence type="ECO:0000256" key="1">
    <source>
        <dbReference type="ARBA" id="ARBA00010617"/>
    </source>
</evidence>
<dbReference type="AlphaFoldDB" id="A0A5B2XSI6"/>
<dbReference type="InterPro" id="IPR017972">
    <property type="entry name" value="Cyt_P450_CS"/>
</dbReference>
<dbReference type="GO" id="GO:0008395">
    <property type="term" value="F:steroid hydroxylase activity"/>
    <property type="evidence" value="ECO:0007669"/>
    <property type="project" value="TreeGrafter"/>
</dbReference>